<dbReference type="PROSITE" id="PS50995">
    <property type="entry name" value="HTH_MARR_2"/>
    <property type="match status" value="1"/>
</dbReference>
<dbReference type="Pfam" id="PF12802">
    <property type="entry name" value="MarR_2"/>
    <property type="match status" value="1"/>
</dbReference>
<reference evidence="2 3" key="1">
    <citation type="submission" date="2019-06" db="EMBL/GenBank/DDBJ databases">
        <title>Sequencing the genomes of 1000 actinobacteria strains.</title>
        <authorList>
            <person name="Klenk H.-P."/>
        </authorList>
    </citation>
    <scope>NUCLEOTIDE SEQUENCE [LARGE SCALE GENOMIC DNA]</scope>
    <source>
        <strain evidence="2 3">DSM 18607</strain>
    </source>
</reference>
<comment type="caution">
    <text evidence="2">The sequence shown here is derived from an EMBL/GenBank/DDBJ whole genome shotgun (WGS) entry which is preliminary data.</text>
</comment>
<dbReference type="EMBL" id="VFMN01000001">
    <property type="protein sequence ID" value="TQJ07352.1"/>
    <property type="molecule type" value="Genomic_DNA"/>
</dbReference>
<dbReference type="OrthoDB" id="9807800at2"/>
<dbReference type="AlphaFoldDB" id="A0A542DW79"/>
<dbReference type="GO" id="GO:0003700">
    <property type="term" value="F:DNA-binding transcription factor activity"/>
    <property type="evidence" value="ECO:0007669"/>
    <property type="project" value="InterPro"/>
</dbReference>
<sequence>MISDEEYRRLLTFRTRLREFHAWSQQAAATQGLTHAQHQLLVAVRGHEDPAGPTIGDVATYLLVKHHTASGLADRTERLGLTERTRDEHDQRAVRLRLTGHGAEVLEALSEIHLEELRRLAPVLDAL</sequence>
<dbReference type="GO" id="GO:0003677">
    <property type="term" value="F:DNA binding"/>
    <property type="evidence" value="ECO:0007669"/>
    <property type="project" value="UniProtKB-KW"/>
</dbReference>
<evidence type="ECO:0000313" key="3">
    <source>
        <dbReference type="Proteomes" id="UP000317893"/>
    </source>
</evidence>
<gene>
    <name evidence="2" type="ORF">FB458_0413</name>
</gene>
<dbReference type="PANTHER" id="PTHR33164:SF89">
    <property type="entry name" value="MARR FAMILY REGULATORY PROTEIN"/>
    <property type="match status" value="1"/>
</dbReference>
<dbReference type="SMART" id="SM00347">
    <property type="entry name" value="HTH_MARR"/>
    <property type="match status" value="1"/>
</dbReference>
<name>A0A542DW79_9MICO</name>
<dbReference type="SUPFAM" id="SSF46785">
    <property type="entry name" value="Winged helix' DNA-binding domain"/>
    <property type="match status" value="1"/>
</dbReference>
<organism evidence="2 3">
    <name type="scientific">Lapillicoccus jejuensis</name>
    <dbReference type="NCBI Taxonomy" id="402171"/>
    <lineage>
        <taxon>Bacteria</taxon>
        <taxon>Bacillati</taxon>
        <taxon>Actinomycetota</taxon>
        <taxon>Actinomycetes</taxon>
        <taxon>Micrococcales</taxon>
        <taxon>Intrasporangiaceae</taxon>
        <taxon>Lapillicoccus</taxon>
    </lineage>
</organism>
<accession>A0A542DW79</accession>
<dbReference type="InterPro" id="IPR000835">
    <property type="entry name" value="HTH_MarR-typ"/>
</dbReference>
<evidence type="ECO:0000313" key="2">
    <source>
        <dbReference type="EMBL" id="TQJ07352.1"/>
    </source>
</evidence>
<dbReference type="GO" id="GO:0006950">
    <property type="term" value="P:response to stress"/>
    <property type="evidence" value="ECO:0007669"/>
    <property type="project" value="TreeGrafter"/>
</dbReference>
<dbReference type="InterPro" id="IPR036390">
    <property type="entry name" value="WH_DNA-bd_sf"/>
</dbReference>
<dbReference type="InterPro" id="IPR036388">
    <property type="entry name" value="WH-like_DNA-bd_sf"/>
</dbReference>
<dbReference type="Gene3D" id="1.10.10.10">
    <property type="entry name" value="Winged helix-like DNA-binding domain superfamily/Winged helix DNA-binding domain"/>
    <property type="match status" value="1"/>
</dbReference>
<protein>
    <submittedName>
        <fullName evidence="2">DNA-binding MarR family transcriptional regulator</fullName>
    </submittedName>
</protein>
<keyword evidence="3" id="KW-1185">Reference proteome</keyword>
<dbReference type="InterPro" id="IPR039422">
    <property type="entry name" value="MarR/SlyA-like"/>
</dbReference>
<dbReference type="RefSeq" id="WP_141846319.1">
    <property type="nucleotide sequence ID" value="NZ_BAAAPR010000006.1"/>
</dbReference>
<feature type="domain" description="HTH marR-type" evidence="1">
    <location>
        <begin position="3"/>
        <end position="127"/>
    </location>
</feature>
<proteinExistence type="predicted"/>
<dbReference type="PANTHER" id="PTHR33164">
    <property type="entry name" value="TRANSCRIPTIONAL REGULATOR, MARR FAMILY"/>
    <property type="match status" value="1"/>
</dbReference>
<keyword evidence="2" id="KW-0238">DNA-binding</keyword>
<dbReference type="Proteomes" id="UP000317893">
    <property type="component" value="Unassembled WGS sequence"/>
</dbReference>
<evidence type="ECO:0000259" key="1">
    <source>
        <dbReference type="PROSITE" id="PS50995"/>
    </source>
</evidence>